<reference evidence="2 3" key="1">
    <citation type="submission" date="2018-03" db="EMBL/GenBank/DDBJ databases">
        <title>Comparative genomics illustrates the genes involved in a hyperalkaliphilic mechanisms of Serpentinomonas isolated from highly-alkaline calcium-rich serpentinized springs.</title>
        <authorList>
            <person name="Suzuki S."/>
            <person name="Ishii S."/>
            <person name="Walworth N."/>
            <person name="Bird L."/>
            <person name="Kuenen J.G."/>
            <person name="Nealson K.H."/>
        </authorList>
    </citation>
    <scope>NUCLEOTIDE SEQUENCE [LARGE SCALE GENOMIC DNA]</scope>
    <source>
        <strain evidence="2 3">P1</strain>
    </source>
</reference>
<evidence type="ECO:0000313" key="2">
    <source>
        <dbReference type="EMBL" id="PRD66159.1"/>
    </source>
</evidence>
<dbReference type="AlphaFoldDB" id="A0A2S9K6S2"/>
<dbReference type="InterPro" id="IPR008407">
    <property type="entry name" value="Brnchd-chn_aa_trnsp_AzlD"/>
</dbReference>
<dbReference type="RefSeq" id="WP_105747619.1">
    <property type="nucleotide sequence ID" value="NZ_PVLQ01000017.1"/>
</dbReference>
<feature type="transmembrane region" description="Helical" evidence="1">
    <location>
        <begin position="6"/>
        <end position="29"/>
    </location>
</feature>
<organism evidence="2 3">
    <name type="scientific">Malikia granosa</name>
    <dbReference type="NCBI Taxonomy" id="263067"/>
    <lineage>
        <taxon>Bacteria</taxon>
        <taxon>Pseudomonadati</taxon>
        <taxon>Pseudomonadota</taxon>
        <taxon>Betaproteobacteria</taxon>
        <taxon>Burkholderiales</taxon>
        <taxon>Comamonadaceae</taxon>
        <taxon>Malikia</taxon>
    </lineage>
</organism>
<protein>
    <submittedName>
        <fullName evidence="2">AzlD domain-containing protein</fullName>
    </submittedName>
</protein>
<proteinExistence type="predicted"/>
<dbReference type="EMBL" id="PVLQ01000017">
    <property type="protein sequence ID" value="PRD66159.1"/>
    <property type="molecule type" value="Genomic_DNA"/>
</dbReference>
<dbReference type="Pfam" id="PF05437">
    <property type="entry name" value="AzlD"/>
    <property type="match status" value="1"/>
</dbReference>
<dbReference type="Proteomes" id="UP000238589">
    <property type="component" value="Unassembled WGS sequence"/>
</dbReference>
<keyword evidence="1" id="KW-1133">Transmembrane helix</keyword>
<evidence type="ECO:0000313" key="3">
    <source>
        <dbReference type="Proteomes" id="UP000238589"/>
    </source>
</evidence>
<comment type="caution">
    <text evidence="2">The sequence shown here is derived from an EMBL/GenBank/DDBJ whole genome shotgun (WGS) entry which is preliminary data.</text>
</comment>
<keyword evidence="1" id="KW-0472">Membrane</keyword>
<dbReference type="OrthoDB" id="5465192at2"/>
<gene>
    <name evidence="2" type="ORF">C6P64_05640</name>
</gene>
<accession>A0A2S9K6S2</accession>
<feature type="transmembrane region" description="Helical" evidence="1">
    <location>
        <begin position="41"/>
        <end position="61"/>
    </location>
</feature>
<name>A0A2S9K6S2_9BURK</name>
<evidence type="ECO:0000256" key="1">
    <source>
        <dbReference type="SAM" id="Phobius"/>
    </source>
</evidence>
<sequence>MIEGFWLWLAFGLLSATTFLTRGSFMLLGEKGRLPPALQRALRYAPAAALAALVAPDLLLVQNEIQPFNPKLLAGLAVIAVALRMRKPWLPFLLGMAVLIGLRQGLGMGG</sequence>
<feature type="transmembrane region" description="Helical" evidence="1">
    <location>
        <begin position="90"/>
        <end position="106"/>
    </location>
</feature>
<keyword evidence="1" id="KW-0812">Transmembrane</keyword>
<keyword evidence="3" id="KW-1185">Reference proteome</keyword>